<dbReference type="PANTHER" id="PTHR11351:SF31">
    <property type="entry name" value="DESATURASE 1, ISOFORM A-RELATED"/>
    <property type="match status" value="1"/>
</dbReference>
<comment type="catalytic activity">
    <reaction evidence="16">
        <text>octadecanoyl-CoA + 2 Fe(II)-[cytochrome b5] + O2 + 2 H(+) = (9Z)-octadecenoyl-CoA + 2 Fe(III)-[cytochrome b5] + 2 H2O</text>
        <dbReference type="Rhea" id="RHEA:19721"/>
        <dbReference type="Rhea" id="RHEA-COMP:10438"/>
        <dbReference type="Rhea" id="RHEA-COMP:10439"/>
        <dbReference type="ChEBI" id="CHEBI:15377"/>
        <dbReference type="ChEBI" id="CHEBI:15378"/>
        <dbReference type="ChEBI" id="CHEBI:15379"/>
        <dbReference type="ChEBI" id="CHEBI:29033"/>
        <dbReference type="ChEBI" id="CHEBI:29034"/>
        <dbReference type="ChEBI" id="CHEBI:57387"/>
        <dbReference type="ChEBI" id="CHEBI:57394"/>
        <dbReference type="EC" id="1.14.19.1"/>
    </reaction>
</comment>
<keyword evidence="5 16" id="KW-0349">Heme</keyword>
<dbReference type="SMART" id="SM01117">
    <property type="entry name" value="Cyt-b5"/>
    <property type="match status" value="1"/>
</dbReference>
<evidence type="ECO:0000256" key="15">
    <source>
        <dbReference type="ARBA" id="ARBA00023160"/>
    </source>
</evidence>
<gene>
    <name evidence="20" type="ORF">EJ06DRAFT_471271</name>
</gene>
<evidence type="ECO:0000256" key="16">
    <source>
        <dbReference type="PIRNR" id="PIRNR000345"/>
    </source>
</evidence>
<reference evidence="20" key="1">
    <citation type="journal article" date="2020" name="Stud. Mycol.">
        <title>101 Dothideomycetes genomes: a test case for predicting lifestyles and emergence of pathogens.</title>
        <authorList>
            <person name="Haridas S."/>
            <person name="Albert R."/>
            <person name="Binder M."/>
            <person name="Bloem J."/>
            <person name="Labutti K."/>
            <person name="Salamov A."/>
            <person name="Andreopoulos B."/>
            <person name="Baker S."/>
            <person name="Barry K."/>
            <person name="Bills G."/>
            <person name="Bluhm B."/>
            <person name="Cannon C."/>
            <person name="Castanera R."/>
            <person name="Culley D."/>
            <person name="Daum C."/>
            <person name="Ezra D."/>
            <person name="Gonzalez J."/>
            <person name="Henrissat B."/>
            <person name="Kuo A."/>
            <person name="Liang C."/>
            <person name="Lipzen A."/>
            <person name="Lutzoni F."/>
            <person name="Magnuson J."/>
            <person name="Mondo S."/>
            <person name="Nolan M."/>
            <person name="Ohm R."/>
            <person name="Pangilinan J."/>
            <person name="Park H.-J."/>
            <person name="Ramirez L."/>
            <person name="Alfaro M."/>
            <person name="Sun H."/>
            <person name="Tritt A."/>
            <person name="Yoshinaga Y."/>
            <person name="Zwiers L.-H."/>
            <person name="Turgeon B."/>
            <person name="Goodwin S."/>
            <person name="Spatafora J."/>
            <person name="Crous P."/>
            <person name="Grigoriev I."/>
        </authorList>
    </citation>
    <scope>NUCLEOTIDE SEQUENCE</scope>
    <source>
        <strain evidence="20">CBS 262.69</strain>
    </source>
</reference>
<evidence type="ECO:0000256" key="4">
    <source>
        <dbReference type="ARBA" id="ARBA00022516"/>
    </source>
</evidence>
<dbReference type="EC" id="1.14.19.1" evidence="16"/>
<accession>A0A6G1I5D2</accession>
<dbReference type="EMBL" id="ML996689">
    <property type="protein sequence ID" value="KAF2403391.1"/>
    <property type="molecule type" value="Genomic_DNA"/>
</dbReference>
<feature type="region of interest" description="Disordered" evidence="17">
    <location>
        <begin position="1"/>
        <end position="24"/>
    </location>
</feature>
<keyword evidence="8 16" id="KW-0276">Fatty acid metabolism</keyword>
<comment type="function">
    <text evidence="16">Stearoyl-CoA desaturase that utilizes O(2) and electrons from reduced cytochrome b5 to introduce the first double bond into saturated fatty acyl-CoA substrates.</text>
</comment>
<keyword evidence="9 16" id="KW-0249">Electron transport</keyword>
<evidence type="ECO:0000256" key="10">
    <source>
        <dbReference type="ARBA" id="ARBA00022989"/>
    </source>
</evidence>
<comment type="similarity">
    <text evidence="2 16">Belongs to the fatty acid desaturase type 1 family.</text>
</comment>
<dbReference type="PROSITE" id="PS00476">
    <property type="entry name" value="FATTY_ACID_DESATUR_1"/>
    <property type="match status" value="1"/>
</dbReference>
<keyword evidence="13 16" id="KW-0443">Lipid metabolism</keyword>
<sequence>MSTSKPAGPNAAAATDKSEKKPHISDTPITWSNWYQHVNWMNVYFIGFLPLAGVVATIWTPLRFYTFCWSIFYYFCTGLGITAGYHRLWAHKSYSASFPLELFLALCGGGAVEGSIRWWSRDHRAHHRYTDTNKDPYSVRKGLLYSHLGWMVMKQNPKRIGRTDITDLNENSIVVWQHRHYVWVALGMGIIFPSVVAGLLWDDWVGGLVYAGICRIFFVQQATFCVNSLAHWLGDQPFDDRNSPRDHVVTALVTLGEGYHNFHHEFPSDYRNAIQWWQYDPTKWFIWTMKQLGLAHNLKQFRSNEIEKGRVQQLQKKLDQTRAKLDWGTPLEQLPVMEWDDYVEQAKAGRALIAVAGVVHDLSGFINDHPGGRALILSGVGKDATGMFNGGVYNHSNAAHNLLSTLRVGVIRGGMEVEIWKRAHSSDGTLKDGTVLKDEMGNRIIRAGNQVTKLPEPVQGAGAA</sequence>
<dbReference type="PRINTS" id="PR00363">
    <property type="entry name" value="CYTOCHROMEB5"/>
</dbReference>
<dbReference type="InterPro" id="IPR015876">
    <property type="entry name" value="Acyl-CoA_DS"/>
</dbReference>
<evidence type="ECO:0000256" key="9">
    <source>
        <dbReference type="ARBA" id="ARBA00022982"/>
    </source>
</evidence>
<comment type="cofactor">
    <cofactor evidence="16">
        <name>Fe(2+)</name>
        <dbReference type="ChEBI" id="CHEBI:29033"/>
    </cofactor>
    <text evidence="16">Expected to bind 2 Fe(2+) ions per subunit.</text>
</comment>
<feature type="transmembrane region" description="Helical" evidence="18">
    <location>
        <begin position="41"/>
        <end position="59"/>
    </location>
</feature>
<evidence type="ECO:0000256" key="5">
    <source>
        <dbReference type="ARBA" id="ARBA00022617"/>
    </source>
</evidence>
<dbReference type="AlphaFoldDB" id="A0A6G1I5D2"/>
<dbReference type="InterPro" id="IPR018506">
    <property type="entry name" value="Cyt_B5_heme-BS"/>
</dbReference>
<keyword evidence="6 18" id="KW-0812">Transmembrane</keyword>
<dbReference type="Gene3D" id="3.10.120.10">
    <property type="entry name" value="Cytochrome b5-like heme/steroid binding domain"/>
    <property type="match status" value="1"/>
</dbReference>
<comment type="subcellular location">
    <subcellularLocation>
        <location evidence="1">Membrane</location>
        <topology evidence="1">Multi-pass membrane protein</topology>
    </subcellularLocation>
</comment>
<dbReference type="InterPro" id="IPR001522">
    <property type="entry name" value="FADS-1_CS"/>
</dbReference>
<dbReference type="InterPro" id="IPR009160">
    <property type="entry name" value="Acyl-CoA_deSatase_haem/ster-bd"/>
</dbReference>
<dbReference type="Pfam" id="PF00487">
    <property type="entry name" value="FA_desaturase"/>
    <property type="match status" value="1"/>
</dbReference>
<keyword evidence="10 18" id="KW-1133">Transmembrane helix</keyword>
<evidence type="ECO:0000256" key="8">
    <source>
        <dbReference type="ARBA" id="ARBA00022832"/>
    </source>
</evidence>
<dbReference type="PANTHER" id="PTHR11351">
    <property type="entry name" value="ACYL-COA DESATURASE"/>
    <property type="match status" value="1"/>
</dbReference>
<evidence type="ECO:0000256" key="11">
    <source>
        <dbReference type="ARBA" id="ARBA00023002"/>
    </source>
</evidence>
<evidence type="ECO:0000256" key="12">
    <source>
        <dbReference type="ARBA" id="ARBA00023004"/>
    </source>
</evidence>
<dbReference type="PROSITE" id="PS50255">
    <property type="entry name" value="CYTOCHROME_B5_2"/>
    <property type="match status" value="1"/>
</dbReference>
<dbReference type="Pfam" id="PF00173">
    <property type="entry name" value="Cyt-b5"/>
    <property type="match status" value="1"/>
</dbReference>
<feature type="transmembrane region" description="Helical" evidence="18">
    <location>
        <begin position="71"/>
        <end position="90"/>
    </location>
</feature>
<keyword evidence="12 16" id="KW-0408">Iron</keyword>
<dbReference type="GO" id="GO:0004768">
    <property type="term" value="F:stearoyl-CoA 9-desaturase activity"/>
    <property type="evidence" value="ECO:0007669"/>
    <property type="project" value="UniProtKB-UniRule"/>
</dbReference>
<keyword evidence="15 16" id="KW-0275">Fatty acid biosynthesis</keyword>
<dbReference type="SUPFAM" id="SSF55856">
    <property type="entry name" value="Cytochrome b5-like heme/steroid binding domain"/>
    <property type="match status" value="1"/>
</dbReference>
<dbReference type="InterPro" id="IPR036400">
    <property type="entry name" value="Cyt_B5-like_heme/steroid_sf"/>
</dbReference>
<evidence type="ECO:0000259" key="19">
    <source>
        <dbReference type="PROSITE" id="PS50255"/>
    </source>
</evidence>
<keyword evidence="11 16" id="KW-0560">Oxidoreductase</keyword>
<dbReference type="GO" id="GO:0020037">
    <property type="term" value="F:heme binding"/>
    <property type="evidence" value="ECO:0007669"/>
    <property type="project" value="InterPro"/>
</dbReference>
<evidence type="ECO:0000256" key="17">
    <source>
        <dbReference type="SAM" id="MobiDB-lite"/>
    </source>
</evidence>
<proteinExistence type="inferred from homology"/>
<protein>
    <recommendedName>
        <fullName evidence="16">Acyl-CoA desaturase</fullName>
        <ecNumber evidence="16">1.14.19.1</ecNumber>
    </recommendedName>
</protein>
<feature type="transmembrane region" description="Helical" evidence="18">
    <location>
        <begin position="102"/>
        <end position="119"/>
    </location>
</feature>
<evidence type="ECO:0000256" key="1">
    <source>
        <dbReference type="ARBA" id="ARBA00004141"/>
    </source>
</evidence>
<name>A0A6G1I5D2_9PEZI</name>
<dbReference type="PRINTS" id="PR00075">
    <property type="entry name" value="FACDDSATRASE"/>
</dbReference>
<keyword evidence="21" id="KW-1185">Reference proteome</keyword>
<dbReference type="GO" id="GO:0005789">
    <property type="term" value="C:endoplasmic reticulum membrane"/>
    <property type="evidence" value="ECO:0007669"/>
    <property type="project" value="TreeGrafter"/>
</dbReference>
<evidence type="ECO:0000256" key="14">
    <source>
        <dbReference type="ARBA" id="ARBA00023136"/>
    </source>
</evidence>
<dbReference type="PROSITE" id="PS00191">
    <property type="entry name" value="CYTOCHROME_B5_1"/>
    <property type="match status" value="1"/>
</dbReference>
<dbReference type="GO" id="GO:0006636">
    <property type="term" value="P:unsaturated fatty acid biosynthetic process"/>
    <property type="evidence" value="ECO:0007669"/>
    <property type="project" value="UniProtKB-UniRule"/>
</dbReference>
<evidence type="ECO:0000256" key="2">
    <source>
        <dbReference type="ARBA" id="ARBA00009295"/>
    </source>
</evidence>
<dbReference type="FunFam" id="3.10.120.10:FF:000004">
    <property type="entry name" value="Acyl-CoA desaturase"/>
    <property type="match status" value="1"/>
</dbReference>
<dbReference type="GO" id="GO:0005506">
    <property type="term" value="F:iron ion binding"/>
    <property type="evidence" value="ECO:0007669"/>
    <property type="project" value="TreeGrafter"/>
</dbReference>
<feature type="domain" description="Cytochrome b5 heme-binding" evidence="19">
    <location>
        <begin position="334"/>
        <end position="412"/>
    </location>
</feature>
<dbReference type="InterPro" id="IPR005804">
    <property type="entry name" value="FA_desaturase_dom"/>
</dbReference>
<organism evidence="20 21">
    <name type="scientific">Trichodelitschia bisporula</name>
    <dbReference type="NCBI Taxonomy" id="703511"/>
    <lineage>
        <taxon>Eukaryota</taxon>
        <taxon>Fungi</taxon>
        <taxon>Dikarya</taxon>
        <taxon>Ascomycota</taxon>
        <taxon>Pezizomycotina</taxon>
        <taxon>Dothideomycetes</taxon>
        <taxon>Dothideomycetes incertae sedis</taxon>
        <taxon>Phaeotrichales</taxon>
        <taxon>Phaeotrichaceae</taxon>
        <taxon>Trichodelitschia</taxon>
    </lineage>
</organism>
<dbReference type="PIRSF" id="PIRSF000345">
    <property type="entry name" value="OLE1"/>
    <property type="match status" value="1"/>
</dbReference>
<evidence type="ECO:0000313" key="20">
    <source>
        <dbReference type="EMBL" id="KAF2403391.1"/>
    </source>
</evidence>
<evidence type="ECO:0000256" key="7">
    <source>
        <dbReference type="ARBA" id="ARBA00022723"/>
    </source>
</evidence>
<dbReference type="Proteomes" id="UP000799640">
    <property type="component" value="Unassembled WGS sequence"/>
</dbReference>
<keyword evidence="4 16" id="KW-0444">Lipid biosynthesis</keyword>
<evidence type="ECO:0000256" key="6">
    <source>
        <dbReference type="ARBA" id="ARBA00022692"/>
    </source>
</evidence>
<dbReference type="InterPro" id="IPR001199">
    <property type="entry name" value="Cyt_B5-like_heme/steroid-bd"/>
</dbReference>
<keyword evidence="7 16" id="KW-0479">Metal-binding</keyword>
<evidence type="ECO:0000313" key="21">
    <source>
        <dbReference type="Proteomes" id="UP000799640"/>
    </source>
</evidence>
<feature type="transmembrane region" description="Helical" evidence="18">
    <location>
        <begin position="181"/>
        <end position="201"/>
    </location>
</feature>
<keyword evidence="3 16" id="KW-0813">Transport</keyword>
<dbReference type="OrthoDB" id="10260134at2759"/>
<dbReference type="CDD" id="cd03505">
    <property type="entry name" value="Delta9-FADS-like"/>
    <property type="match status" value="1"/>
</dbReference>
<evidence type="ECO:0000256" key="3">
    <source>
        <dbReference type="ARBA" id="ARBA00022448"/>
    </source>
</evidence>
<keyword evidence="14 18" id="KW-0472">Membrane</keyword>
<evidence type="ECO:0000256" key="18">
    <source>
        <dbReference type="SAM" id="Phobius"/>
    </source>
</evidence>
<evidence type="ECO:0000256" key="13">
    <source>
        <dbReference type="ARBA" id="ARBA00023098"/>
    </source>
</evidence>